<reference evidence="3 4" key="1">
    <citation type="journal article" date="2008" name="Nature">
        <title>The Phaeodactylum genome reveals the evolutionary history of diatom genomes.</title>
        <authorList>
            <person name="Bowler C."/>
            <person name="Allen A.E."/>
            <person name="Badger J.H."/>
            <person name="Grimwood J."/>
            <person name="Jabbari K."/>
            <person name="Kuo A."/>
            <person name="Maheswari U."/>
            <person name="Martens C."/>
            <person name="Maumus F."/>
            <person name="Otillar R.P."/>
            <person name="Rayko E."/>
            <person name="Salamov A."/>
            <person name="Vandepoele K."/>
            <person name="Beszteri B."/>
            <person name="Gruber A."/>
            <person name="Heijde M."/>
            <person name="Katinka M."/>
            <person name="Mock T."/>
            <person name="Valentin K."/>
            <person name="Verret F."/>
            <person name="Berges J.A."/>
            <person name="Brownlee C."/>
            <person name="Cadoret J.P."/>
            <person name="Chiovitti A."/>
            <person name="Choi C.J."/>
            <person name="Coesel S."/>
            <person name="De Martino A."/>
            <person name="Detter J.C."/>
            <person name="Durkin C."/>
            <person name="Falciatore A."/>
            <person name="Fournet J."/>
            <person name="Haruta M."/>
            <person name="Huysman M.J."/>
            <person name="Jenkins B.D."/>
            <person name="Jiroutova K."/>
            <person name="Jorgensen R.E."/>
            <person name="Joubert Y."/>
            <person name="Kaplan A."/>
            <person name="Kroger N."/>
            <person name="Kroth P.G."/>
            <person name="La Roche J."/>
            <person name="Lindquist E."/>
            <person name="Lommer M."/>
            <person name="Martin-Jezequel V."/>
            <person name="Lopez P.J."/>
            <person name="Lucas S."/>
            <person name="Mangogna M."/>
            <person name="McGinnis K."/>
            <person name="Medlin L.K."/>
            <person name="Montsant A."/>
            <person name="Oudot-Le Secq M.P."/>
            <person name="Napoli C."/>
            <person name="Obornik M."/>
            <person name="Parker M.S."/>
            <person name="Petit J.L."/>
            <person name="Porcel B.M."/>
            <person name="Poulsen N."/>
            <person name="Robison M."/>
            <person name="Rychlewski L."/>
            <person name="Rynearson T.A."/>
            <person name="Schmutz J."/>
            <person name="Shapiro H."/>
            <person name="Siaut M."/>
            <person name="Stanley M."/>
            <person name="Sussman M.R."/>
            <person name="Taylor A.R."/>
            <person name="Vardi A."/>
            <person name="von Dassow P."/>
            <person name="Vyverman W."/>
            <person name="Willis A."/>
            <person name="Wyrwicz L.S."/>
            <person name="Rokhsar D.S."/>
            <person name="Weissenbach J."/>
            <person name="Armbrust E.V."/>
            <person name="Green B.R."/>
            <person name="Van de Peer Y."/>
            <person name="Grigoriev I.V."/>
        </authorList>
    </citation>
    <scope>NUCLEOTIDE SEQUENCE [LARGE SCALE GENOMIC DNA]</scope>
    <source>
        <strain evidence="3 4">CCAP 1055/1</strain>
    </source>
</reference>
<evidence type="ECO:0000256" key="2">
    <source>
        <dbReference type="ARBA" id="ARBA00022884"/>
    </source>
</evidence>
<evidence type="ECO:0000313" key="3">
    <source>
        <dbReference type="EMBL" id="EEC44417.1"/>
    </source>
</evidence>
<dbReference type="Gene3D" id="2.40.280.10">
    <property type="match status" value="1"/>
</dbReference>
<dbReference type="STRING" id="556484.B7GAQ8"/>
<dbReference type="OrthoDB" id="4717at2759"/>
<keyword evidence="1" id="KW-0963">Cytoplasm</keyword>
<dbReference type="GeneID" id="7195829"/>
<dbReference type="KEGG" id="pti:PHATRDRAFT_15922"/>
<evidence type="ECO:0000256" key="1">
    <source>
        <dbReference type="ARBA" id="ARBA00022490"/>
    </source>
</evidence>
<dbReference type="GO" id="GO:0070930">
    <property type="term" value="P:trans-translation-dependent protein tagging"/>
    <property type="evidence" value="ECO:0007669"/>
    <property type="project" value="TreeGrafter"/>
</dbReference>
<dbReference type="HOGENOM" id="CLU_108953_3_1_1"/>
<dbReference type="InterPro" id="IPR000037">
    <property type="entry name" value="SsrA-bd_prot"/>
</dbReference>
<dbReference type="EMBL" id="CM000624">
    <property type="protein sequence ID" value="EEC44417.1"/>
    <property type="molecule type" value="Genomic_DNA"/>
</dbReference>
<dbReference type="SUPFAM" id="SSF74982">
    <property type="entry name" value="Small protein B (SmpB)"/>
    <property type="match status" value="1"/>
</dbReference>
<organism evidence="3 4">
    <name type="scientific">Phaeodactylum tricornutum (strain CCAP 1055/1)</name>
    <dbReference type="NCBI Taxonomy" id="556484"/>
    <lineage>
        <taxon>Eukaryota</taxon>
        <taxon>Sar</taxon>
        <taxon>Stramenopiles</taxon>
        <taxon>Ochrophyta</taxon>
        <taxon>Bacillariophyta</taxon>
        <taxon>Bacillariophyceae</taxon>
        <taxon>Bacillariophycidae</taxon>
        <taxon>Naviculales</taxon>
        <taxon>Phaeodactylaceae</taxon>
        <taxon>Phaeodactylum</taxon>
    </lineage>
</organism>
<dbReference type="PANTHER" id="PTHR30308:SF2">
    <property type="entry name" value="SSRA-BINDING PROTEIN"/>
    <property type="match status" value="1"/>
</dbReference>
<dbReference type="GO" id="GO:0003723">
    <property type="term" value="F:RNA binding"/>
    <property type="evidence" value="ECO:0007669"/>
    <property type="project" value="UniProtKB-KW"/>
</dbReference>
<proteinExistence type="inferred from homology"/>
<dbReference type="CDD" id="cd09294">
    <property type="entry name" value="SmpB"/>
    <property type="match status" value="1"/>
</dbReference>
<accession>B7GAQ8</accession>
<dbReference type="GO" id="GO:0005829">
    <property type="term" value="C:cytosol"/>
    <property type="evidence" value="ECO:0007669"/>
    <property type="project" value="TreeGrafter"/>
</dbReference>
<dbReference type="AlphaFoldDB" id="B7GAQ8"/>
<dbReference type="PROSITE" id="PS01317">
    <property type="entry name" value="SSRP"/>
    <property type="match status" value="1"/>
</dbReference>
<dbReference type="RefSeq" id="XP_002184239.1">
    <property type="nucleotide sequence ID" value="XM_002184203.1"/>
</dbReference>
<sequence>RAYRNYEIVDAIEAGISLVGTEVKSIRNGKLNLRDSYIRPTKDEWSGILYNVHVHIGKHSQAGAFFQHEETRPRALLAHKAEARKLLQQPEQQGMTSVPLKA</sequence>
<dbReference type="Pfam" id="PF01668">
    <property type="entry name" value="SmpB"/>
    <property type="match status" value="1"/>
</dbReference>
<protein>
    <submittedName>
        <fullName evidence="3">Uncharacterized protein</fullName>
    </submittedName>
</protein>
<dbReference type="PaxDb" id="2850-Phatr15922"/>
<name>B7GAQ8_PHATC</name>
<dbReference type="HAMAP" id="MF_00023">
    <property type="entry name" value="SmpB"/>
    <property type="match status" value="1"/>
</dbReference>
<dbReference type="InterPro" id="IPR020081">
    <property type="entry name" value="SsrA-bd_prot_CS"/>
</dbReference>
<keyword evidence="4" id="KW-1185">Reference proteome</keyword>
<keyword evidence="2" id="KW-0694">RNA-binding</keyword>
<dbReference type="Proteomes" id="UP000000759">
    <property type="component" value="Chromosome 22"/>
</dbReference>
<dbReference type="PANTHER" id="PTHR30308">
    <property type="entry name" value="TMRNA-BINDING COMPONENT OF TRANS-TRANSLATION TAGGING COMPLEX"/>
    <property type="match status" value="1"/>
</dbReference>
<gene>
    <name evidence="3" type="ORF">PHATRDRAFT_15922</name>
</gene>
<feature type="non-terminal residue" evidence="3">
    <location>
        <position position="1"/>
    </location>
</feature>
<evidence type="ECO:0000313" key="4">
    <source>
        <dbReference type="Proteomes" id="UP000000759"/>
    </source>
</evidence>
<reference evidence="4" key="2">
    <citation type="submission" date="2008-08" db="EMBL/GenBank/DDBJ databases">
        <authorList>
            <consortium name="Diatom Consortium"/>
            <person name="Grigoriev I."/>
            <person name="Grimwood J."/>
            <person name="Kuo A."/>
            <person name="Otillar R.P."/>
            <person name="Salamov A."/>
            <person name="Detter J.C."/>
            <person name="Lindquist E."/>
            <person name="Shapiro H."/>
            <person name="Lucas S."/>
            <person name="Glavina del Rio T."/>
            <person name="Pitluck S."/>
            <person name="Rokhsar D."/>
            <person name="Bowler C."/>
        </authorList>
    </citation>
    <scope>GENOME REANNOTATION</scope>
    <source>
        <strain evidence="4">CCAP 1055/1</strain>
    </source>
</reference>
<dbReference type="InterPro" id="IPR023620">
    <property type="entry name" value="SmpB"/>
</dbReference>
<dbReference type="InParanoid" id="B7GAQ8"/>